<dbReference type="Proteomes" id="UP000185628">
    <property type="component" value="Unassembled WGS sequence"/>
</dbReference>
<protein>
    <submittedName>
        <fullName evidence="2">Uncharacterized protein</fullName>
    </submittedName>
</protein>
<proteinExistence type="predicted"/>
<name>A0A1Q5Q1N1_9ACTO</name>
<evidence type="ECO:0000313" key="3">
    <source>
        <dbReference type="Proteomes" id="UP000185628"/>
    </source>
</evidence>
<gene>
    <name evidence="2" type="ORF">BSZ39_09175</name>
</gene>
<feature type="transmembrane region" description="Helical" evidence="1">
    <location>
        <begin position="89"/>
        <end position="115"/>
    </location>
</feature>
<organism evidence="2 3">
    <name type="scientific">Bowdeniella nasicola</name>
    <dbReference type="NCBI Taxonomy" id="208480"/>
    <lineage>
        <taxon>Bacteria</taxon>
        <taxon>Bacillati</taxon>
        <taxon>Actinomycetota</taxon>
        <taxon>Actinomycetes</taxon>
        <taxon>Actinomycetales</taxon>
        <taxon>Actinomycetaceae</taxon>
        <taxon>Bowdeniella</taxon>
    </lineage>
</organism>
<dbReference type="RefSeq" id="WP_073717038.1">
    <property type="nucleotide sequence ID" value="NZ_MQVR01000057.1"/>
</dbReference>
<keyword evidence="1" id="KW-1133">Transmembrane helix</keyword>
<dbReference type="EMBL" id="MQVR01000057">
    <property type="protein sequence ID" value="OKL53510.1"/>
    <property type="molecule type" value="Genomic_DNA"/>
</dbReference>
<dbReference type="OrthoDB" id="9795390at2"/>
<keyword evidence="3" id="KW-1185">Reference proteome</keyword>
<reference evidence="3" key="1">
    <citation type="submission" date="2016-12" db="EMBL/GenBank/DDBJ databases">
        <authorList>
            <person name="Meng X."/>
        </authorList>
    </citation>
    <scope>NUCLEOTIDE SEQUENCE [LARGE SCALE GENOMIC DNA]</scope>
    <source>
        <strain evidence="3">DSM 19116</strain>
    </source>
</reference>
<keyword evidence="1" id="KW-0812">Transmembrane</keyword>
<evidence type="ECO:0000256" key="1">
    <source>
        <dbReference type="SAM" id="Phobius"/>
    </source>
</evidence>
<accession>A0A1Q5Q1N1</accession>
<keyword evidence="1" id="KW-0472">Membrane</keyword>
<dbReference type="AlphaFoldDB" id="A0A1Q5Q1N1"/>
<comment type="caution">
    <text evidence="2">The sequence shown here is derived from an EMBL/GenBank/DDBJ whole genome shotgun (WGS) entry which is preliminary data.</text>
</comment>
<evidence type="ECO:0000313" key="2">
    <source>
        <dbReference type="EMBL" id="OKL53510.1"/>
    </source>
</evidence>
<sequence>MRSLGGLEGTLMILDPALDLVAAARKSGRAAAPELTPERAKEELLTRAVRFLPLLENLPHRLDQISADLESGRFTINTRMVSEASDRRFIRGVVQLGVGSLLSFAGFILALRAVAHVFRDSLP</sequence>